<comment type="caution">
    <text evidence="1">The sequence shown here is derived from an EMBL/GenBank/DDBJ whole genome shotgun (WGS) entry which is preliminary data.</text>
</comment>
<protein>
    <submittedName>
        <fullName evidence="1">Uncharacterized protein</fullName>
    </submittedName>
</protein>
<name>A0A2H0V344_9BACT</name>
<reference evidence="2" key="1">
    <citation type="submission" date="2017-09" db="EMBL/GenBank/DDBJ databases">
        <title>Depth-based differentiation of microbial function through sediment-hosted aquifers and enrichment of novel symbionts in the deep terrestrial subsurface.</title>
        <authorList>
            <person name="Probst A.J."/>
            <person name="Ladd B."/>
            <person name="Jarett J.K."/>
            <person name="Geller-Mcgrath D.E."/>
            <person name="Sieber C.M.K."/>
            <person name="Emerson J.B."/>
            <person name="Anantharaman K."/>
            <person name="Thomas B.C."/>
            <person name="Malmstrom R."/>
            <person name="Stieglmeier M."/>
            <person name="Klingl A."/>
            <person name="Woyke T."/>
            <person name="Ryan C.M."/>
            <person name="Banfield J.F."/>
        </authorList>
    </citation>
    <scope>NUCLEOTIDE SEQUENCE [LARGE SCALE GENOMIC DNA]</scope>
</reference>
<feature type="non-terminal residue" evidence="1">
    <location>
        <position position="11"/>
    </location>
</feature>
<organism evidence="1 2">
    <name type="scientific">Candidatus Falkowbacteria bacterium CG10_big_fil_rev_8_21_14_0_10_43_10</name>
    <dbReference type="NCBI Taxonomy" id="1974567"/>
    <lineage>
        <taxon>Bacteria</taxon>
        <taxon>Candidatus Falkowiibacteriota</taxon>
    </lineage>
</organism>
<accession>A0A2H0V344</accession>
<dbReference type="EMBL" id="PFAR01000005">
    <property type="protein sequence ID" value="PIR93517.1"/>
    <property type="molecule type" value="Genomic_DNA"/>
</dbReference>
<dbReference type="Proteomes" id="UP000228626">
    <property type="component" value="Unassembled WGS sequence"/>
</dbReference>
<sequence>MKYFLYARKST</sequence>
<evidence type="ECO:0000313" key="1">
    <source>
        <dbReference type="EMBL" id="PIR93517.1"/>
    </source>
</evidence>
<gene>
    <name evidence="1" type="ORF">COT99_00390</name>
</gene>
<proteinExistence type="predicted"/>
<evidence type="ECO:0000313" key="2">
    <source>
        <dbReference type="Proteomes" id="UP000228626"/>
    </source>
</evidence>